<dbReference type="EMBL" id="KQ769039">
    <property type="protein sequence ID" value="OAD53016.1"/>
    <property type="molecule type" value="Genomic_DNA"/>
</dbReference>
<accession>A0A310SDG4</accession>
<proteinExistence type="predicted"/>
<keyword evidence="3" id="KW-1185">Reference proteome</keyword>
<organism evidence="2 3">
    <name type="scientific">Eufriesea mexicana</name>
    <dbReference type="NCBI Taxonomy" id="516756"/>
    <lineage>
        <taxon>Eukaryota</taxon>
        <taxon>Metazoa</taxon>
        <taxon>Ecdysozoa</taxon>
        <taxon>Arthropoda</taxon>
        <taxon>Hexapoda</taxon>
        <taxon>Insecta</taxon>
        <taxon>Pterygota</taxon>
        <taxon>Neoptera</taxon>
        <taxon>Endopterygota</taxon>
        <taxon>Hymenoptera</taxon>
        <taxon>Apocrita</taxon>
        <taxon>Aculeata</taxon>
        <taxon>Apoidea</taxon>
        <taxon>Anthophila</taxon>
        <taxon>Apidae</taxon>
        <taxon>Eufriesea</taxon>
    </lineage>
</organism>
<evidence type="ECO:0000313" key="3">
    <source>
        <dbReference type="Proteomes" id="UP000250275"/>
    </source>
</evidence>
<feature type="compositionally biased region" description="Low complexity" evidence="1">
    <location>
        <begin position="75"/>
        <end position="92"/>
    </location>
</feature>
<name>A0A310SDG4_9HYME</name>
<evidence type="ECO:0000313" key="2">
    <source>
        <dbReference type="EMBL" id="OAD53016.1"/>
    </source>
</evidence>
<sequence length="216" mass="24020">MNDLDEGAERLGLVVRNPFSWTCQQGQTTRPRVFSGFSVTVSEIAAEMTGIGGVGGDDVSKPEVRRREHRHKGEPLTGRSLPPSTSPSPYTTEMPKKDWELMAEMNNSVYGNPSSLTIHNEKSMKAEYSATGNGKSQFADYSALGDRRLSWLADYSALSDRRLSWLAENSALGDRRRSWLAEYPAPGCKWVNPMQIEICAANEQQLPFNNKTGLFN</sequence>
<dbReference type="AlphaFoldDB" id="A0A310SDG4"/>
<evidence type="ECO:0000256" key="1">
    <source>
        <dbReference type="SAM" id="MobiDB-lite"/>
    </source>
</evidence>
<feature type="compositionally biased region" description="Basic and acidic residues" evidence="1">
    <location>
        <begin position="58"/>
        <end position="74"/>
    </location>
</feature>
<dbReference type="Proteomes" id="UP000250275">
    <property type="component" value="Unassembled WGS sequence"/>
</dbReference>
<feature type="region of interest" description="Disordered" evidence="1">
    <location>
        <begin position="52"/>
        <end position="92"/>
    </location>
</feature>
<gene>
    <name evidence="2" type="ORF">WN48_11017</name>
</gene>
<protein>
    <submittedName>
        <fullName evidence="2">Uncharacterized protein</fullName>
    </submittedName>
</protein>
<reference evidence="2 3" key="1">
    <citation type="submission" date="2015-07" db="EMBL/GenBank/DDBJ databases">
        <title>The genome of Eufriesea mexicana.</title>
        <authorList>
            <person name="Pan H."/>
            <person name="Kapheim K."/>
        </authorList>
    </citation>
    <scope>NUCLEOTIDE SEQUENCE [LARGE SCALE GENOMIC DNA]</scope>
    <source>
        <strain evidence="2">0111107269</strain>
        <tissue evidence="2">Whole body</tissue>
    </source>
</reference>